<feature type="domain" description="Erythromycin biosynthesis protein CIII-like N-terminal" evidence="6">
    <location>
        <begin position="22"/>
        <end position="261"/>
    </location>
</feature>
<feature type="chain" id="PRO_5047548567" evidence="4">
    <location>
        <begin position="22"/>
        <end position="446"/>
    </location>
</feature>
<dbReference type="InterPro" id="IPR002213">
    <property type="entry name" value="UDP_glucos_trans"/>
</dbReference>
<protein>
    <submittedName>
        <fullName evidence="7">DUF1205 domain-containing protein</fullName>
    </submittedName>
</protein>
<organism evidence="7 8">
    <name type="scientific">Streptomyces drozdowiczii</name>
    <dbReference type="NCBI Taxonomy" id="202862"/>
    <lineage>
        <taxon>Bacteria</taxon>
        <taxon>Bacillati</taxon>
        <taxon>Actinomycetota</taxon>
        <taxon>Actinomycetes</taxon>
        <taxon>Kitasatosporales</taxon>
        <taxon>Streptomycetaceae</taxon>
        <taxon>Streptomyces</taxon>
    </lineage>
</organism>
<evidence type="ECO:0000256" key="2">
    <source>
        <dbReference type="ARBA" id="ARBA00022676"/>
    </source>
</evidence>
<feature type="signal peptide" evidence="4">
    <location>
        <begin position="1"/>
        <end position="21"/>
    </location>
</feature>
<dbReference type="RefSeq" id="WP_073969488.1">
    <property type="nucleotide sequence ID" value="NZ_CP098740.1"/>
</dbReference>
<dbReference type="EMBL" id="CP098740">
    <property type="protein sequence ID" value="UZK58092.1"/>
    <property type="molecule type" value="Genomic_DNA"/>
</dbReference>
<sequence>MRVAFAVWPAAAHLYPFVPLAWALRAAGHDVVVVSHPTLGPTVTASGLTFKEMCGADEMPEPTGPTGAWPQARKEVTRITEALHVPEENEMEWGTICHGFLPAMWDFTPFQGSPDEPLPAMDGMVSFFRSWQPDLVIWDPCMPGAAVAARAVGARHARQSGTDYNGWFLDLYEKLTEGPDAPDEPNPMVETIRAMAERYDVPIDHDTLYGQWTIDVVPSGMNFDVDTRRLPMRWIPHTAQTAMPDWLYPVPERPRVALSLGLSVRKYVPATDWAYVRTLLDALGGLDIEVVATLDASQLADVGELPPNIRVVDYLPLDNLMQTCQLLIHHGGIGTMAAAGCVGVPQIVVDFPESGDEKKEDEPPSERIAYPRYKLAPVTGAYITGFGAGEVMDLGSPSVAAVREQVTRLLTDPAFRSGAERLRMDLMASPSPSDIVPTLEKLALAR</sequence>
<keyword evidence="8" id="KW-1185">Reference proteome</keyword>
<gene>
    <name evidence="7" type="ORF">NEH16_32015</name>
</gene>
<dbReference type="Pfam" id="PF06722">
    <property type="entry name" value="EryCIII-like_C"/>
    <property type="match status" value="1"/>
</dbReference>
<dbReference type="InterPro" id="IPR010610">
    <property type="entry name" value="EryCIII-like_C"/>
</dbReference>
<evidence type="ECO:0000256" key="4">
    <source>
        <dbReference type="SAM" id="SignalP"/>
    </source>
</evidence>
<dbReference type="InterPro" id="IPR050426">
    <property type="entry name" value="Glycosyltransferase_28"/>
</dbReference>
<dbReference type="SUPFAM" id="SSF53756">
    <property type="entry name" value="UDP-Glycosyltransferase/glycogen phosphorylase"/>
    <property type="match status" value="1"/>
</dbReference>
<dbReference type="PANTHER" id="PTHR48050">
    <property type="entry name" value="STEROL 3-BETA-GLUCOSYLTRANSFERASE"/>
    <property type="match status" value="1"/>
</dbReference>
<reference evidence="7" key="1">
    <citation type="journal article" date="2022" name="Front. Microbiol.">
        <title>Mirubactin C rescues the lethal effect of cell wall biosynthesis mutations in Bacillus subtilis.</title>
        <authorList>
            <person name="Kepplinger B."/>
            <person name="Wen X."/>
            <person name="Tyler A.R."/>
            <person name="Kim B.Y."/>
            <person name="Brown J."/>
            <person name="Banks P."/>
            <person name="Dashti Y."/>
            <person name="Mackenzie E.S."/>
            <person name="Wills C."/>
            <person name="Kawai Y."/>
            <person name="Waldron K.J."/>
            <person name="Allenby N.E.E."/>
            <person name="Wu L.J."/>
            <person name="Hall M.J."/>
            <person name="Errington J."/>
        </authorList>
    </citation>
    <scope>NUCLEOTIDE SEQUENCE</scope>
    <source>
        <strain evidence="7">MDA8-470</strain>
    </source>
</reference>
<dbReference type="InterPro" id="IPR048284">
    <property type="entry name" value="EryCIII-like_N"/>
</dbReference>
<evidence type="ECO:0000259" key="5">
    <source>
        <dbReference type="Pfam" id="PF06722"/>
    </source>
</evidence>
<evidence type="ECO:0000259" key="6">
    <source>
        <dbReference type="Pfam" id="PF21036"/>
    </source>
</evidence>
<dbReference type="Gene3D" id="3.40.50.2000">
    <property type="entry name" value="Glycogen Phosphorylase B"/>
    <property type="match status" value="2"/>
</dbReference>
<keyword evidence="2" id="KW-0328">Glycosyltransferase</keyword>
<evidence type="ECO:0000313" key="7">
    <source>
        <dbReference type="EMBL" id="UZK58092.1"/>
    </source>
</evidence>
<comment type="similarity">
    <text evidence="1">Belongs to the glycosyltransferase 28 family.</text>
</comment>
<dbReference type="CDD" id="cd03784">
    <property type="entry name" value="GT1_Gtf-like"/>
    <property type="match status" value="1"/>
</dbReference>
<accession>A0ABY6Q0Y7</accession>
<dbReference type="PANTHER" id="PTHR48050:SF13">
    <property type="entry name" value="STEROL 3-BETA-GLUCOSYLTRANSFERASE UGT80A2"/>
    <property type="match status" value="1"/>
</dbReference>
<evidence type="ECO:0000256" key="3">
    <source>
        <dbReference type="ARBA" id="ARBA00022679"/>
    </source>
</evidence>
<proteinExistence type="inferred from homology"/>
<keyword evidence="4" id="KW-0732">Signal</keyword>
<dbReference type="Proteomes" id="UP001164963">
    <property type="component" value="Chromosome"/>
</dbReference>
<keyword evidence="3" id="KW-0808">Transferase</keyword>
<evidence type="ECO:0000313" key="8">
    <source>
        <dbReference type="Proteomes" id="UP001164963"/>
    </source>
</evidence>
<feature type="domain" description="Erythromycin biosynthesis protein CIII-like C-terminal" evidence="5">
    <location>
        <begin position="278"/>
        <end position="349"/>
    </location>
</feature>
<dbReference type="Pfam" id="PF21036">
    <property type="entry name" value="EryCIII-like_N"/>
    <property type="match status" value="1"/>
</dbReference>
<evidence type="ECO:0000256" key="1">
    <source>
        <dbReference type="ARBA" id="ARBA00006962"/>
    </source>
</evidence>
<name>A0ABY6Q0Y7_9ACTN</name>